<protein>
    <submittedName>
        <fullName evidence="1">Uncharacterized protein</fullName>
    </submittedName>
</protein>
<dbReference type="EMBL" id="LAZR01001215">
    <property type="protein sequence ID" value="KKN48561.1"/>
    <property type="molecule type" value="Genomic_DNA"/>
</dbReference>
<reference evidence="1" key="1">
    <citation type="journal article" date="2015" name="Nature">
        <title>Complex archaea that bridge the gap between prokaryotes and eukaryotes.</title>
        <authorList>
            <person name="Spang A."/>
            <person name="Saw J.H."/>
            <person name="Jorgensen S.L."/>
            <person name="Zaremba-Niedzwiedzka K."/>
            <person name="Martijn J."/>
            <person name="Lind A.E."/>
            <person name="van Eijk R."/>
            <person name="Schleper C."/>
            <person name="Guy L."/>
            <person name="Ettema T.J."/>
        </authorList>
    </citation>
    <scope>NUCLEOTIDE SEQUENCE</scope>
</reference>
<name>A0A0F9THT6_9ZZZZ</name>
<evidence type="ECO:0000313" key="1">
    <source>
        <dbReference type="EMBL" id="KKN48561.1"/>
    </source>
</evidence>
<accession>A0A0F9THT6</accession>
<gene>
    <name evidence="1" type="ORF">LCGC14_0651480</name>
</gene>
<comment type="caution">
    <text evidence="1">The sequence shown here is derived from an EMBL/GenBank/DDBJ whole genome shotgun (WGS) entry which is preliminary data.</text>
</comment>
<dbReference type="AlphaFoldDB" id="A0A0F9THT6"/>
<organism evidence="1">
    <name type="scientific">marine sediment metagenome</name>
    <dbReference type="NCBI Taxonomy" id="412755"/>
    <lineage>
        <taxon>unclassified sequences</taxon>
        <taxon>metagenomes</taxon>
        <taxon>ecological metagenomes</taxon>
    </lineage>
</organism>
<sequence length="95" mass="10889">MESLKPALQYYPFSGDFGDPLDDCFRDKLVTFRKSGPCAHCSGDVKAKTQGRSLTMYWSCDKVVRTYRYCTKCTEAMAKFIETDDFDLLDNRFAA</sequence>
<proteinExistence type="predicted"/>